<dbReference type="OrthoDB" id="148351at2"/>
<organism evidence="7 8">
    <name type="scientific">Vibrio sinensis</name>
    <dbReference type="NCBI Taxonomy" id="2302434"/>
    <lineage>
        <taxon>Bacteria</taxon>
        <taxon>Pseudomonadati</taxon>
        <taxon>Pseudomonadota</taxon>
        <taxon>Gammaproteobacteria</taxon>
        <taxon>Vibrionales</taxon>
        <taxon>Vibrionaceae</taxon>
        <taxon>Vibrio</taxon>
    </lineage>
</organism>
<dbReference type="InterPro" id="IPR037185">
    <property type="entry name" value="EmrE-like"/>
</dbReference>
<dbReference type="PANTHER" id="PTHR22911:SF6">
    <property type="entry name" value="SOLUTE CARRIER FAMILY 35 MEMBER G1"/>
    <property type="match status" value="1"/>
</dbReference>
<dbReference type="AlphaFoldDB" id="A0A3A6QEB4"/>
<evidence type="ECO:0000313" key="8">
    <source>
        <dbReference type="Proteomes" id="UP000273252"/>
    </source>
</evidence>
<feature type="transmembrane region" description="Helical" evidence="5">
    <location>
        <begin position="137"/>
        <end position="156"/>
    </location>
</feature>
<dbReference type="Pfam" id="PF00892">
    <property type="entry name" value="EamA"/>
    <property type="match status" value="2"/>
</dbReference>
<feature type="domain" description="EamA" evidence="6">
    <location>
        <begin position="1"/>
        <end position="128"/>
    </location>
</feature>
<feature type="transmembrane region" description="Helical" evidence="5">
    <location>
        <begin position="194"/>
        <end position="213"/>
    </location>
</feature>
<dbReference type="Proteomes" id="UP000273252">
    <property type="component" value="Unassembled WGS sequence"/>
</dbReference>
<evidence type="ECO:0000259" key="6">
    <source>
        <dbReference type="Pfam" id="PF00892"/>
    </source>
</evidence>
<name>A0A3A6QEB4_9VIBR</name>
<proteinExistence type="predicted"/>
<comment type="caution">
    <text evidence="7">The sequence shown here is derived from an EMBL/GenBank/DDBJ whole genome shotgun (WGS) entry which is preliminary data.</text>
</comment>
<evidence type="ECO:0000256" key="1">
    <source>
        <dbReference type="ARBA" id="ARBA00004141"/>
    </source>
</evidence>
<keyword evidence="4 5" id="KW-0472">Membrane</keyword>
<sequence length="273" mass="29870">MIGALFSFCLMAIAAKELSGILNTFQILFFRSAIGVLVATSIILLLGKPGYFQTHRFPLHGLRNLFHFAGQYGWFVGIGLLPLAEVFAIEFTVPIWTALIALLFLNEKMTRRKGLALSLGFVGILVIVQPSGEVINWGAMIVLLAAFGYAIAYVATKSLSSSEHPLTIIFYMCTIQFPISLLLALSEWQTPQGIQWVWITLIGITSLSAHYCIANAMKYSDASVVVTMDFLRLPAIALIGAMFYSESLSPSLILGALLILSGNSLNIRSSRNK</sequence>
<evidence type="ECO:0000256" key="2">
    <source>
        <dbReference type="ARBA" id="ARBA00022692"/>
    </source>
</evidence>
<evidence type="ECO:0000313" key="7">
    <source>
        <dbReference type="EMBL" id="RJX66571.1"/>
    </source>
</evidence>
<dbReference type="GO" id="GO:0016020">
    <property type="term" value="C:membrane"/>
    <property type="evidence" value="ECO:0007669"/>
    <property type="project" value="UniProtKB-SubCell"/>
</dbReference>
<feature type="domain" description="EamA" evidence="6">
    <location>
        <begin position="137"/>
        <end position="264"/>
    </location>
</feature>
<feature type="transmembrane region" description="Helical" evidence="5">
    <location>
        <begin position="250"/>
        <end position="267"/>
    </location>
</feature>
<dbReference type="SUPFAM" id="SSF103481">
    <property type="entry name" value="Multidrug resistance efflux transporter EmrE"/>
    <property type="match status" value="2"/>
</dbReference>
<reference evidence="7 8" key="1">
    <citation type="submission" date="2018-08" db="EMBL/GenBank/DDBJ databases">
        <title>Vibrio isolated from the Eastern China Marginal Seas.</title>
        <authorList>
            <person name="Li Y."/>
        </authorList>
    </citation>
    <scope>NUCLEOTIDE SEQUENCE [LARGE SCALE GENOMIC DNA]</scope>
    <source>
        <strain evidence="7 8">BEI233</strain>
    </source>
</reference>
<keyword evidence="3 5" id="KW-1133">Transmembrane helix</keyword>
<accession>A0A3A6QEB4</accession>
<keyword evidence="8" id="KW-1185">Reference proteome</keyword>
<keyword evidence="2 5" id="KW-0812">Transmembrane</keyword>
<evidence type="ECO:0000256" key="5">
    <source>
        <dbReference type="SAM" id="Phobius"/>
    </source>
</evidence>
<dbReference type="PANTHER" id="PTHR22911">
    <property type="entry name" value="ACYL-MALONYL CONDENSING ENZYME-RELATED"/>
    <property type="match status" value="1"/>
</dbReference>
<dbReference type="EMBL" id="QVMU01000027">
    <property type="protein sequence ID" value="RJX66571.1"/>
    <property type="molecule type" value="Genomic_DNA"/>
</dbReference>
<evidence type="ECO:0000256" key="4">
    <source>
        <dbReference type="ARBA" id="ARBA00023136"/>
    </source>
</evidence>
<dbReference type="InterPro" id="IPR000620">
    <property type="entry name" value="EamA_dom"/>
</dbReference>
<feature type="transmembrane region" description="Helical" evidence="5">
    <location>
        <begin position="24"/>
        <end position="45"/>
    </location>
</feature>
<feature type="transmembrane region" description="Helical" evidence="5">
    <location>
        <begin position="168"/>
        <end position="188"/>
    </location>
</feature>
<feature type="transmembrane region" description="Helical" evidence="5">
    <location>
        <begin position="114"/>
        <end position="131"/>
    </location>
</feature>
<protein>
    <submittedName>
        <fullName evidence="7">DMT family transporter</fullName>
    </submittedName>
</protein>
<feature type="transmembrane region" description="Helical" evidence="5">
    <location>
        <begin position="65"/>
        <end position="81"/>
    </location>
</feature>
<gene>
    <name evidence="7" type="ORF">DZ860_20040</name>
</gene>
<evidence type="ECO:0000256" key="3">
    <source>
        <dbReference type="ARBA" id="ARBA00022989"/>
    </source>
</evidence>
<feature type="transmembrane region" description="Helical" evidence="5">
    <location>
        <begin position="225"/>
        <end position="244"/>
    </location>
</feature>
<comment type="subcellular location">
    <subcellularLocation>
        <location evidence="1">Membrane</location>
        <topology evidence="1">Multi-pass membrane protein</topology>
    </subcellularLocation>
</comment>
<feature type="transmembrane region" description="Helical" evidence="5">
    <location>
        <begin position="87"/>
        <end position="105"/>
    </location>
</feature>